<evidence type="ECO:0000313" key="4">
    <source>
        <dbReference type="Proteomes" id="UP001066276"/>
    </source>
</evidence>
<dbReference type="Proteomes" id="UP001066276">
    <property type="component" value="Chromosome 2_1"/>
</dbReference>
<gene>
    <name evidence="3" type="ORF">NDU88_002804</name>
</gene>
<proteinExistence type="predicted"/>
<reference evidence="3" key="1">
    <citation type="journal article" date="2022" name="bioRxiv">
        <title>Sequencing and chromosome-scale assembly of the giantPleurodeles waltlgenome.</title>
        <authorList>
            <person name="Brown T."/>
            <person name="Elewa A."/>
            <person name="Iarovenko S."/>
            <person name="Subramanian E."/>
            <person name="Araus A.J."/>
            <person name="Petzold A."/>
            <person name="Susuki M."/>
            <person name="Suzuki K.-i.T."/>
            <person name="Hayashi T."/>
            <person name="Toyoda A."/>
            <person name="Oliveira C."/>
            <person name="Osipova E."/>
            <person name="Leigh N.D."/>
            <person name="Simon A."/>
            <person name="Yun M.H."/>
        </authorList>
    </citation>
    <scope>NUCLEOTIDE SEQUENCE</scope>
    <source>
        <strain evidence="3">20211129_DDA</strain>
        <tissue evidence="3">Liver</tissue>
    </source>
</reference>
<feature type="region of interest" description="Disordered" evidence="2">
    <location>
        <begin position="44"/>
        <end position="64"/>
    </location>
</feature>
<comment type="caution">
    <text evidence="3">The sequence shown here is derived from an EMBL/GenBank/DDBJ whole genome shotgun (WGS) entry which is preliminary data.</text>
</comment>
<name>A0AAV7VDI8_PLEWA</name>
<keyword evidence="4" id="KW-1185">Reference proteome</keyword>
<accession>A0AAV7VDI8</accession>
<sequence>MKNRKTGSAPQCQWLPVSVRTKKEKKRAKCGRNAEGYLGKVAPSIVNNGRDQTGSRSIDQKVEPERGGCAELSVRLTSPKQPNLMGCNSPVYRPRAQVTGSEDPPAEVAQSSLKGSIPCQVSADQSASSRHAFAKEPSVEAMLLFLLKDIGKGFSISAKNQAENREACETLEKKLELLSLRTQALEATVGTMKEEIEVHKVDIQALKDSEQALQNKLEQLGNNSRRNNLRLLHVPEGVEGVNLKAFLVSLLKSALSLEESEEDIARTFRGYIETPSGKIKILASLRKS</sequence>
<feature type="compositionally biased region" description="Polar residues" evidence="2">
    <location>
        <begin position="45"/>
        <end position="57"/>
    </location>
</feature>
<evidence type="ECO:0000313" key="3">
    <source>
        <dbReference type="EMBL" id="KAJ1198966.1"/>
    </source>
</evidence>
<evidence type="ECO:0000256" key="2">
    <source>
        <dbReference type="SAM" id="MobiDB-lite"/>
    </source>
</evidence>
<organism evidence="3 4">
    <name type="scientific">Pleurodeles waltl</name>
    <name type="common">Iberian ribbed newt</name>
    <dbReference type="NCBI Taxonomy" id="8319"/>
    <lineage>
        <taxon>Eukaryota</taxon>
        <taxon>Metazoa</taxon>
        <taxon>Chordata</taxon>
        <taxon>Craniata</taxon>
        <taxon>Vertebrata</taxon>
        <taxon>Euteleostomi</taxon>
        <taxon>Amphibia</taxon>
        <taxon>Batrachia</taxon>
        <taxon>Caudata</taxon>
        <taxon>Salamandroidea</taxon>
        <taxon>Salamandridae</taxon>
        <taxon>Pleurodelinae</taxon>
        <taxon>Pleurodeles</taxon>
    </lineage>
</organism>
<evidence type="ECO:0000256" key="1">
    <source>
        <dbReference type="SAM" id="Coils"/>
    </source>
</evidence>
<protein>
    <submittedName>
        <fullName evidence="3">Uncharacterized protein</fullName>
    </submittedName>
</protein>
<dbReference type="AlphaFoldDB" id="A0AAV7VDI8"/>
<keyword evidence="1" id="KW-0175">Coiled coil</keyword>
<feature type="coiled-coil region" evidence="1">
    <location>
        <begin position="168"/>
        <end position="223"/>
    </location>
</feature>
<dbReference type="EMBL" id="JANPWB010000003">
    <property type="protein sequence ID" value="KAJ1198966.1"/>
    <property type="molecule type" value="Genomic_DNA"/>
</dbReference>